<reference evidence="10" key="1">
    <citation type="submission" date="2020-12" db="EMBL/GenBank/DDBJ databases">
        <authorList>
            <person name="Suleman S."/>
            <person name="Zhu X.-Q."/>
            <person name="Muhammad N."/>
        </authorList>
    </citation>
    <scope>NUCLEOTIDE SEQUENCE</scope>
    <source>
        <strain evidence="10">Pakistan</strain>
    </source>
</reference>
<dbReference type="InterPro" id="IPR038430">
    <property type="entry name" value="NDAH_ubi_oxred_su3_sf"/>
</dbReference>
<dbReference type="GO" id="GO:0031966">
    <property type="term" value="C:mitochondrial membrane"/>
    <property type="evidence" value="ECO:0007669"/>
    <property type="project" value="UniProtKB-SubCell"/>
</dbReference>
<protein>
    <recommendedName>
        <fullName evidence="3 9">NADH-ubiquinone oxidoreductase chain 3</fullName>
        <ecNumber evidence="9">7.1.1.2</ecNumber>
    </recommendedName>
</protein>
<keyword evidence="9" id="KW-1278">Translocase</keyword>
<dbReference type="AlphaFoldDB" id="A0A894JLF2"/>
<evidence type="ECO:0000256" key="1">
    <source>
        <dbReference type="ARBA" id="ARBA00004370"/>
    </source>
</evidence>
<feature type="transmembrane region" description="Helical" evidence="9">
    <location>
        <begin position="58"/>
        <end position="80"/>
    </location>
</feature>
<proteinExistence type="inferred from homology"/>
<sequence length="116" mass="13295">MLSLLGCLVLFFVLLGLVWGFHLFLWSRGRSLSGDRVWASSFECGFVSSRLAENYFSFTYFLLLVFFVVFDLEVSLLLNLPYCVGIKNVSSYVLFLVFLCFGYTAEVAKGYVVWSY</sequence>
<keyword evidence="9 10" id="KW-0496">Mitochondrion</keyword>
<evidence type="ECO:0000256" key="2">
    <source>
        <dbReference type="ARBA" id="ARBA00008472"/>
    </source>
</evidence>
<dbReference type="Pfam" id="PF00507">
    <property type="entry name" value="Oxidored_q4"/>
    <property type="match status" value="1"/>
</dbReference>
<evidence type="ECO:0000256" key="9">
    <source>
        <dbReference type="RuleBase" id="RU003640"/>
    </source>
</evidence>
<dbReference type="EMBL" id="MW334948">
    <property type="protein sequence ID" value="QRV61258.1"/>
    <property type="molecule type" value="Genomic_DNA"/>
</dbReference>
<comment type="subcellular location">
    <subcellularLocation>
        <location evidence="1">Membrane</location>
    </subcellularLocation>
    <subcellularLocation>
        <location evidence="9">Mitochondrion membrane</location>
        <topology evidence="9">Multi-pass membrane protein</topology>
    </subcellularLocation>
</comment>
<geneLocation type="mitochondrion" evidence="10"/>
<keyword evidence="9" id="KW-0249">Electron transport</keyword>
<evidence type="ECO:0000256" key="4">
    <source>
        <dbReference type="ARBA" id="ARBA00022448"/>
    </source>
</evidence>
<feature type="transmembrane region" description="Helical" evidence="9">
    <location>
        <begin position="92"/>
        <end position="114"/>
    </location>
</feature>
<keyword evidence="7 9" id="KW-0472">Membrane</keyword>
<dbReference type="Gene3D" id="1.20.58.1610">
    <property type="entry name" value="NADH:ubiquinone/plastoquinone oxidoreductase, chain 3"/>
    <property type="match status" value="1"/>
</dbReference>
<dbReference type="GO" id="GO:0008137">
    <property type="term" value="F:NADH dehydrogenase (ubiquinone) activity"/>
    <property type="evidence" value="ECO:0007669"/>
    <property type="project" value="UniProtKB-UniRule"/>
</dbReference>
<keyword evidence="4 9" id="KW-0813">Transport</keyword>
<keyword evidence="9" id="KW-0679">Respiratory chain</keyword>
<evidence type="ECO:0000256" key="8">
    <source>
        <dbReference type="ARBA" id="ARBA00049551"/>
    </source>
</evidence>
<comment type="function">
    <text evidence="9">Core subunit of the mitochondrial membrane respiratory chain NADH dehydrogenase (Complex I) which catalyzes electron transfer from NADH through the respiratory chain, using ubiquinone as an electron acceptor. Essential for the catalytic activity of complex I.</text>
</comment>
<evidence type="ECO:0000313" key="10">
    <source>
        <dbReference type="EMBL" id="QRV61258.1"/>
    </source>
</evidence>
<evidence type="ECO:0000256" key="3">
    <source>
        <dbReference type="ARBA" id="ARBA00021007"/>
    </source>
</evidence>
<dbReference type="EC" id="7.1.1.2" evidence="9"/>
<keyword evidence="5 9" id="KW-0812">Transmembrane</keyword>
<evidence type="ECO:0000256" key="6">
    <source>
        <dbReference type="ARBA" id="ARBA00022989"/>
    </source>
</evidence>
<accession>A0A894JLF2</accession>
<keyword evidence="6 9" id="KW-1133">Transmembrane helix</keyword>
<evidence type="ECO:0000256" key="7">
    <source>
        <dbReference type="ARBA" id="ARBA00023136"/>
    </source>
</evidence>
<evidence type="ECO:0000256" key="5">
    <source>
        <dbReference type="ARBA" id="ARBA00022692"/>
    </source>
</evidence>
<comment type="catalytic activity">
    <reaction evidence="8 9">
        <text>a ubiquinone + NADH + 5 H(+)(in) = a ubiquinol + NAD(+) + 4 H(+)(out)</text>
        <dbReference type="Rhea" id="RHEA:29091"/>
        <dbReference type="Rhea" id="RHEA-COMP:9565"/>
        <dbReference type="Rhea" id="RHEA-COMP:9566"/>
        <dbReference type="ChEBI" id="CHEBI:15378"/>
        <dbReference type="ChEBI" id="CHEBI:16389"/>
        <dbReference type="ChEBI" id="CHEBI:17976"/>
        <dbReference type="ChEBI" id="CHEBI:57540"/>
        <dbReference type="ChEBI" id="CHEBI:57945"/>
        <dbReference type="EC" id="7.1.1.2"/>
    </reaction>
</comment>
<keyword evidence="9" id="KW-0520">NAD</keyword>
<gene>
    <name evidence="10" type="primary">NAD3</name>
</gene>
<dbReference type="InterPro" id="IPR000440">
    <property type="entry name" value="NADH_UbQ/plastoQ_OxRdtase_su3"/>
</dbReference>
<name>A0A894JLF2_9TREM</name>
<keyword evidence="9" id="KW-0830">Ubiquinone</keyword>
<reference evidence="10" key="2">
    <citation type="journal article" name="Parasit. Vectors">
        <title>Mitochondrial genomes of two eucotylids as the first representatives from the superfamily Microphalloidea (Trematoda) and phylogenetic implications.</title>
        <authorList>
            <person name="Suleman"/>
            <person name="Muhammad N."/>
            <person name="Khan M.S."/>
            <person name="Tkach V.V."/>
            <person name="Ullah H."/>
            <person name="Ehsan M."/>
            <person name="Ma J."/>
            <person name="Zhu X.Q."/>
        </authorList>
    </citation>
    <scope>NUCLEOTIDE SEQUENCE</scope>
    <source>
        <strain evidence="10">Pakistan</strain>
    </source>
</reference>
<comment type="similarity">
    <text evidence="2 9">Belongs to the complex I subunit 3 family.</text>
</comment>
<organism evidence="10">
    <name type="scientific">Tanaisia sp. SS-2020</name>
    <dbReference type="NCBI Taxonomy" id="2780549"/>
    <lineage>
        <taxon>Eukaryota</taxon>
        <taxon>Metazoa</taxon>
        <taxon>Spiralia</taxon>
        <taxon>Lophotrochozoa</taxon>
        <taxon>Platyhelminthes</taxon>
        <taxon>Trematoda</taxon>
        <taxon>Digenea</taxon>
        <taxon>Plagiorchiida</taxon>
        <taxon>Echinostomata</taxon>
        <taxon>Echinostomatoidea</taxon>
        <taxon>Eucotylidae</taxon>
        <taxon>Tanaisia</taxon>
    </lineage>
</organism>